<dbReference type="EMBL" id="CM042051">
    <property type="protein sequence ID" value="KAI3728507.1"/>
    <property type="molecule type" value="Genomic_DNA"/>
</dbReference>
<reference evidence="2" key="1">
    <citation type="journal article" date="2022" name="Mol. Ecol. Resour.">
        <title>The genomes of chicory, endive, great burdock and yacon provide insights into Asteraceae palaeo-polyploidization history and plant inulin production.</title>
        <authorList>
            <person name="Fan W."/>
            <person name="Wang S."/>
            <person name="Wang H."/>
            <person name="Wang A."/>
            <person name="Jiang F."/>
            <person name="Liu H."/>
            <person name="Zhao H."/>
            <person name="Xu D."/>
            <person name="Zhang Y."/>
        </authorList>
    </citation>
    <scope>NUCLEOTIDE SEQUENCE [LARGE SCALE GENOMIC DNA]</scope>
    <source>
        <strain evidence="2">cv. Niubang</strain>
    </source>
</reference>
<name>A0ACB9C2G9_ARCLA</name>
<gene>
    <name evidence="1" type="ORF">L6452_17144</name>
</gene>
<proteinExistence type="predicted"/>
<evidence type="ECO:0000313" key="2">
    <source>
        <dbReference type="Proteomes" id="UP001055879"/>
    </source>
</evidence>
<sequence length="933" mass="105280">METISASVRLFSEGRKSKCHLHFTSMWVPLIRSVSRRNLGKKHDLVIRFSSVSSLAQLTFSDVSDSSSDENCPFPHKNNSTNSIDHAHHVFDKNTLTETLYHLERKPKTALFLITHLKECGFMHDVVTYMAIIRFFCYWGMMKRLKFLFLEVIEDKSGVYGFEVFDLFEELLKEINVDDKNLLVRAVDALVKAFIRVHQFDEAYDVLLKIQGGYFPSVLTCNLLMNVLVEEGKVDMAMMVYQHLKMKGFVPNVYTYGIVVKGLCRTGCVNEAGDVFNSMKEAGVEPNAFTFGSYIDGLCSNGYTDSGFKLLKMLRETGSLIDVFAYASVIRGFVKELKLQDAENVFFDMKQAAIVPDAYCYGALIQGYCQRGDILKALDIHDEMCSKGININCVIMSSIMQCLGHLGMSSEAVYRFTIAMESGVFLDEISFNIAIDALCKLGKMAEAMTLLEEMKHKNMNPDAKHYTTLINGYCLQKDLQNALTIFDEMNEKGMKPDTVTFNVLVGAFSKCGLFKETMILLDNMLALGLEPTSATHNIVIEGLCKGGKAKEAEAFFNILERKSLSNYVAMMNGYCDTKNVRKAYELFLKLSKDGKEGILVAKAPCCSKLLSCLCEEGETEKALMLFKTILVSDNGPSKIMYSKLQSAYCQAGDIRMARWVFDMMIARGLMPDVINYTIMLNGYFRASCLTEANDLFIDMINHGIQPDVITYTVLFDGESKVKRKSLTRGESGRDERGLSRYLTKLQEFVPDQICYTVLIDYFCKSNNLEAAIWLFKKMIDRGLQPDTIAYTSLIRGYCYEGFVEKAKTLHHKMVAEGVQPDSHTMRVLETVKGKKMRVKKDEAMMLGLPKHCVKVSLVRDAGTQSVRAGVFLYFLVSFSLDLHQTQQFTGKSMEAVEVHLNREVRSMDVDVVGNDEQVDINEEPNVFHESGCM</sequence>
<organism evidence="1 2">
    <name type="scientific">Arctium lappa</name>
    <name type="common">Greater burdock</name>
    <name type="synonym">Lappa major</name>
    <dbReference type="NCBI Taxonomy" id="4217"/>
    <lineage>
        <taxon>Eukaryota</taxon>
        <taxon>Viridiplantae</taxon>
        <taxon>Streptophyta</taxon>
        <taxon>Embryophyta</taxon>
        <taxon>Tracheophyta</taxon>
        <taxon>Spermatophyta</taxon>
        <taxon>Magnoliopsida</taxon>
        <taxon>eudicotyledons</taxon>
        <taxon>Gunneridae</taxon>
        <taxon>Pentapetalae</taxon>
        <taxon>asterids</taxon>
        <taxon>campanulids</taxon>
        <taxon>Asterales</taxon>
        <taxon>Asteraceae</taxon>
        <taxon>Carduoideae</taxon>
        <taxon>Cardueae</taxon>
        <taxon>Arctiinae</taxon>
        <taxon>Arctium</taxon>
    </lineage>
</organism>
<accession>A0ACB9C2G9</accession>
<dbReference type="Proteomes" id="UP001055879">
    <property type="component" value="Linkage Group LG05"/>
</dbReference>
<keyword evidence="2" id="KW-1185">Reference proteome</keyword>
<reference evidence="1 2" key="2">
    <citation type="journal article" date="2022" name="Mol. Ecol. Resour.">
        <title>The genomes of chicory, endive, great burdock and yacon provide insights into Asteraceae paleo-polyploidization history and plant inulin production.</title>
        <authorList>
            <person name="Fan W."/>
            <person name="Wang S."/>
            <person name="Wang H."/>
            <person name="Wang A."/>
            <person name="Jiang F."/>
            <person name="Liu H."/>
            <person name="Zhao H."/>
            <person name="Xu D."/>
            <person name="Zhang Y."/>
        </authorList>
    </citation>
    <scope>NUCLEOTIDE SEQUENCE [LARGE SCALE GENOMIC DNA]</scope>
    <source>
        <strain evidence="2">cv. Niubang</strain>
    </source>
</reference>
<evidence type="ECO:0000313" key="1">
    <source>
        <dbReference type="EMBL" id="KAI3728507.1"/>
    </source>
</evidence>
<comment type="caution">
    <text evidence="1">The sequence shown here is derived from an EMBL/GenBank/DDBJ whole genome shotgun (WGS) entry which is preliminary data.</text>
</comment>
<protein>
    <submittedName>
        <fullName evidence="1">Uncharacterized protein</fullName>
    </submittedName>
</protein>